<feature type="region of interest" description="Disordered" evidence="10">
    <location>
        <begin position="26"/>
        <end position="70"/>
    </location>
</feature>
<dbReference type="GO" id="GO:0005759">
    <property type="term" value="C:mitochondrial matrix"/>
    <property type="evidence" value="ECO:0007669"/>
    <property type="project" value="UniProtKB-SubCell"/>
</dbReference>
<dbReference type="Proteomes" id="UP001465755">
    <property type="component" value="Unassembled WGS sequence"/>
</dbReference>
<evidence type="ECO:0000256" key="10">
    <source>
        <dbReference type="SAM" id="MobiDB-lite"/>
    </source>
</evidence>
<dbReference type="Gene3D" id="3.90.20.20">
    <property type="match status" value="1"/>
</dbReference>
<accession>A0AAW1P463</accession>
<gene>
    <name evidence="11" type="ORF">WJX73_007014</name>
</gene>
<comment type="function">
    <text evidence="7">Essential component of the PAM complex, a complex required for the translocation of transit peptide-containing proteins from the inner membrane into the mitochondrial matrix in an ATP-dependent manner.</text>
</comment>
<dbReference type="GO" id="GO:0042803">
    <property type="term" value="F:protein homodimerization activity"/>
    <property type="evidence" value="ECO:0007669"/>
    <property type="project" value="InterPro"/>
</dbReference>
<evidence type="ECO:0000256" key="5">
    <source>
        <dbReference type="ARBA" id="ARBA00023016"/>
    </source>
</evidence>
<dbReference type="InterPro" id="IPR000740">
    <property type="entry name" value="GrpE"/>
</dbReference>
<dbReference type="FunFam" id="2.30.22.10:FF:000001">
    <property type="entry name" value="Protein GrpE"/>
    <property type="match status" value="1"/>
</dbReference>
<dbReference type="InterPro" id="IPR013805">
    <property type="entry name" value="GrpE_CC"/>
</dbReference>
<dbReference type="GO" id="GO:0006457">
    <property type="term" value="P:protein folding"/>
    <property type="evidence" value="ECO:0007669"/>
    <property type="project" value="InterPro"/>
</dbReference>
<dbReference type="SUPFAM" id="SSF51064">
    <property type="entry name" value="Head domain of nucleotide exchange factor GrpE"/>
    <property type="match status" value="1"/>
</dbReference>
<dbReference type="PROSITE" id="PS01071">
    <property type="entry name" value="GRPE"/>
    <property type="match status" value="1"/>
</dbReference>
<dbReference type="PANTHER" id="PTHR21237">
    <property type="entry name" value="GRPE PROTEIN"/>
    <property type="match status" value="1"/>
</dbReference>
<sequence length="281" mass="29855">MEVSGPLSEQPSVLIRHSRAFHSLITRVGRPLRPTAKAKPPPPGPRGKSAAPDSDELAEAASAESVAEDVEVLSDDELADELQELRARASAAEASLQAAEDATQLQKDKFLRLNADWENYRKRTAAEQTRARTDAKGDVVKQLLPLVDSFELARGQLQPQTDGELKIDSAYQGVYKQMVDLMKAIGVVPVPGEGQPFDPNVHDAIMREPSEEVPDSTVLQVLRRGFTIGEKLLRPAMVKVSFSEAPAAPAASASGNGAAAAAAAAATADVADEVKDAAMDS</sequence>
<dbReference type="InterPro" id="IPR009012">
    <property type="entry name" value="GrpE_head"/>
</dbReference>
<keyword evidence="7" id="KW-0496">Mitochondrion</keyword>
<keyword evidence="9" id="KW-0175">Coiled coil</keyword>
<dbReference type="PRINTS" id="PR00773">
    <property type="entry name" value="GRPEPROTEIN"/>
</dbReference>
<keyword evidence="6 7" id="KW-0143">Chaperone</keyword>
<comment type="similarity">
    <text evidence="2 8">Belongs to the GrpE family.</text>
</comment>
<keyword evidence="5" id="KW-0346">Stress response</keyword>
<comment type="caution">
    <text evidence="11">The sequence shown here is derived from an EMBL/GenBank/DDBJ whole genome shotgun (WGS) entry which is preliminary data.</text>
</comment>
<evidence type="ECO:0000256" key="4">
    <source>
        <dbReference type="ARBA" id="ARBA00022490"/>
    </source>
</evidence>
<dbReference type="NCBIfam" id="NF010741">
    <property type="entry name" value="PRK14143.1"/>
    <property type="match status" value="1"/>
</dbReference>
<evidence type="ECO:0000256" key="2">
    <source>
        <dbReference type="ARBA" id="ARBA00009054"/>
    </source>
</evidence>
<evidence type="ECO:0000256" key="7">
    <source>
        <dbReference type="RuleBase" id="RU000640"/>
    </source>
</evidence>
<comment type="subunit">
    <text evidence="3">Homodimer.</text>
</comment>
<dbReference type="AlphaFoldDB" id="A0AAW1P463"/>
<dbReference type="Pfam" id="PF01025">
    <property type="entry name" value="GrpE"/>
    <property type="match status" value="1"/>
</dbReference>
<dbReference type="GO" id="GO:0000774">
    <property type="term" value="F:adenyl-nucleotide exchange factor activity"/>
    <property type="evidence" value="ECO:0007669"/>
    <property type="project" value="InterPro"/>
</dbReference>
<evidence type="ECO:0000313" key="12">
    <source>
        <dbReference type="Proteomes" id="UP001465755"/>
    </source>
</evidence>
<dbReference type="GO" id="GO:0051087">
    <property type="term" value="F:protein-folding chaperone binding"/>
    <property type="evidence" value="ECO:0007669"/>
    <property type="project" value="InterPro"/>
</dbReference>
<dbReference type="CDD" id="cd00446">
    <property type="entry name" value="GrpE"/>
    <property type="match status" value="1"/>
</dbReference>
<dbReference type="SUPFAM" id="SSF58014">
    <property type="entry name" value="Coiled-coil domain of nucleotide exchange factor GrpE"/>
    <property type="match status" value="1"/>
</dbReference>
<dbReference type="EMBL" id="JALJOQ010000057">
    <property type="protein sequence ID" value="KAK9803726.1"/>
    <property type="molecule type" value="Genomic_DNA"/>
</dbReference>
<protein>
    <recommendedName>
        <fullName evidence="7">GrpE protein homolog</fullName>
    </recommendedName>
</protein>
<organism evidence="11 12">
    <name type="scientific">Symbiochloris irregularis</name>
    <dbReference type="NCBI Taxonomy" id="706552"/>
    <lineage>
        <taxon>Eukaryota</taxon>
        <taxon>Viridiplantae</taxon>
        <taxon>Chlorophyta</taxon>
        <taxon>core chlorophytes</taxon>
        <taxon>Trebouxiophyceae</taxon>
        <taxon>Trebouxiales</taxon>
        <taxon>Trebouxiaceae</taxon>
        <taxon>Symbiochloris</taxon>
    </lineage>
</organism>
<comment type="subcellular location">
    <subcellularLocation>
        <location evidence="1">Cytoplasm</location>
    </subcellularLocation>
    <subcellularLocation>
        <location evidence="7">Mitochondrion matrix</location>
    </subcellularLocation>
</comment>
<proteinExistence type="inferred from homology"/>
<keyword evidence="4" id="KW-0963">Cytoplasm</keyword>
<evidence type="ECO:0000256" key="1">
    <source>
        <dbReference type="ARBA" id="ARBA00004496"/>
    </source>
</evidence>
<evidence type="ECO:0000256" key="6">
    <source>
        <dbReference type="ARBA" id="ARBA00023186"/>
    </source>
</evidence>
<evidence type="ECO:0000256" key="9">
    <source>
        <dbReference type="SAM" id="Coils"/>
    </source>
</evidence>
<dbReference type="GO" id="GO:0051082">
    <property type="term" value="F:unfolded protein binding"/>
    <property type="evidence" value="ECO:0007669"/>
    <property type="project" value="TreeGrafter"/>
</dbReference>
<feature type="coiled-coil region" evidence="9">
    <location>
        <begin position="75"/>
        <end position="102"/>
    </location>
</feature>
<name>A0AAW1P463_9CHLO</name>
<keyword evidence="12" id="KW-1185">Reference proteome</keyword>
<evidence type="ECO:0000256" key="3">
    <source>
        <dbReference type="ARBA" id="ARBA00011738"/>
    </source>
</evidence>
<evidence type="ECO:0000256" key="8">
    <source>
        <dbReference type="RuleBase" id="RU004478"/>
    </source>
</evidence>
<reference evidence="11 12" key="1">
    <citation type="journal article" date="2024" name="Nat. Commun.">
        <title>Phylogenomics reveals the evolutionary origins of lichenization in chlorophyte algae.</title>
        <authorList>
            <person name="Puginier C."/>
            <person name="Libourel C."/>
            <person name="Otte J."/>
            <person name="Skaloud P."/>
            <person name="Haon M."/>
            <person name="Grisel S."/>
            <person name="Petersen M."/>
            <person name="Berrin J.G."/>
            <person name="Delaux P.M."/>
            <person name="Dal Grande F."/>
            <person name="Keller J."/>
        </authorList>
    </citation>
    <scope>NUCLEOTIDE SEQUENCE [LARGE SCALE GENOMIC DNA]</scope>
    <source>
        <strain evidence="11 12">SAG 2036</strain>
    </source>
</reference>
<dbReference type="Gene3D" id="2.30.22.10">
    <property type="entry name" value="Head domain of nucleotide exchange factor GrpE"/>
    <property type="match status" value="1"/>
</dbReference>
<dbReference type="HAMAP" id="MF_01151">
    <property type="entry name" value="GrpE"/>
    <property type="match status" value="1"/>
</dbReference>
<evidence type="ECO:0000313" key="11">
    <source>
        <dbReference type="EMBL" id="KAK9803726.1"/>
    </source>
</evidence>
<dbReference type="PANTHER" id="PTHR21237:SF40">
    <property type="entry name" value="CELL CYCLE AND APOPTOSIS REGULATOR PROTEIN 2"/>
    <property type="match status" value="1"/>
</dbReference>